<dbReference type="InterPro" id="IPR038389">
    <property type="entry name" value="PSMG2_sf"/>
</dbReference>
<reference evidence="1" key="1">
    <citation type="submission" date="2015-08" db="EMBL/GenBank/DDBJ databases">
        <authorList>
            <person name="Babu N.S."/>
            <person name="Beckwith C.J."/>
            <person name="Beseler K.G."/>
            <person name="Brison A."/>
            <person name="Carone J.V."/>
            <person name="Caskin T.P."/>
            <person name="Diamond M."/>
            <person name="Durham M.E."/>
            <person name="Foxe J.M."/>
            <person name="Go M."/>
            <person name="Henderson B.A."/>
            <person name="Jones I.B."/>
            <person name="McGettigan J.A."/>
            <person name="Micheletti S.J."/>
            <person name="Nasrallah M.E."/>
            <person name="Ortiz D."/>
            <person name="Piller C.R."/>
            <person name="Privatt S.R."/>
            <person name="Schneider S.L."/>
            <person name="Sharp S."/>
            <person name="Smith T.C."/>
            <person name="Stanton J.D."/>
            <person name="Ullery H.E."/>
            <person name="Wilson R.J."/>
            <person name="Serrano M.G."/>
            <person name="Buck G."/>
            <person name="Lee V."/>
            <person name="Wang Y."/>
            <person name="Carvalho R."/>
            <person name="Voegtly L."/>
            <person name="Shi R."/>
            <person name="Duckworth R."/>
            <person name="Johnson A."/>
            <person name="Loviza R."/>
            <person name="Walstead R."/>
            <person name="Shah Z."/>
            <person name="Kiflezghi M."/>
            <person name="Wade K."/>
            <person name="Ball S.L."/>
            <person name="Bradley K.W."/>
            <person name="Asai D.J."/>
            <person name="Bowman C.A."/>
            <person name="Russell D.A."/>
            <person name="Pope W.H."/>
            <person name="Jacobs-Sera D."/>
            <person name="Hendrix R.W."/>
            <person name="Hatfull G.F."/>
        </authorList>
    </citation>
    <scope>NUCLEOTIDE SEQUENCE</scope>
</reference>
<dbReference type="AlphaFoldDB" id="A0A2P2CE05"/>
<evidence type="ECO:0008006" key="2">
    <source>
        <dbReference type="Google" id="ProtNLM"/>
    </source>
</evidence>
<name>A0A2P2CE05_9ZZZZ</name>
<dbReference type="Pfam" id="PF09754">
    <property type="entry name" value="PAC2"/>
    <property type="match status" value="1"/>
</dbReference>
<dbReference type="Gene3D" id="3.40.50.10900">
    <property type="entry name" value="PAC-like subunit"/>
    <property type="match status" value="1"/>
</dbReference>
<gene>
    <name evidence="1" type="ORF">NOCA270119</name>
</gene>
<dbReference type="InterPro" id="IPR008492">
    <property type="entry name" value="Rv2714-like"/>
</dbReference>
<proteinExistence type="predicted"/>
<evidence type="ECO:0000313" key="1">
    <source>
        <dbReference type="EMBL" id="CUR60179.1"/>
    </source>
</evidence>
<dbReference type="PIRSF" id="PIRSF028754">
    <property type="entry name" value="UCP028754"/>
    <property type="match status" value="1"/>
</dbReference>
<dbReference type="Gene3D" id="1.10.287.100">
    <property type="match status" value="1"/>
</dbReference>
<dbReference type="EMBL" id="CZKA01000067">
    <property type="protein sequence ID" value="CUR60179.1"/>
    <property type="molecule type" value="Genomic_DNA"/>
</dbReference>
<sequence>MADGSRFVHIVDDVPELSGETPVLVLVLHGFLDAGNAAGIAADHLEELGNGGKVVATFDVDEFYDYRARRPAMSFMRDHYEQYDAPRMTVRLMRDQQMVPYLFLRGPEPDSRWEGFAAAVREVVERFEVRSVLSLAAVPMAVPHTRAIAITPHATDPALIDGESRWQGELRIPSSAHALLELRLGEWGHPALGFVAHVPHYISQMGYPRAAIALLEQTETATGLSLDAGALQESSEQTDQEIAGYLASNDEISQVVEGLEQQYDSFQLAEESGMSLLADDSPLPTGEEIGAQFERFLAGLDTPDAPDET</sequence>
<accession>A0A2P2CE05</accession>
<organism evidence="1">
    <name type="scientific">metagenome</name>
    <dbReference type="NCBI Taxonomy" id="256318"/>
    <lineage>
        <taxon>unclassified sequences</taxon>
        <taxon>metagenomes</taxon>
    </lineage>
</organism>
<dbReference type="SUPFAM" id="SSF159659">
    <property type="entry name" value="Cgl1923-like"/>
    <property type="match status" value="1"/>
</dbReference>
<protein>
    <recommendedName>
        <fullName evidence="2">ATP-grasp superfamily enzyme</fullName>
    </recommendedName>
</protein>
<dbReference type="InterPro" id="IPR019151">
    <property type="entry name" value="Proteasome_assmbl_chaperone_2"/>
</dbReference>